<dbReference type="OrthoDB" id="2967577at2"/>
<dbReference type="AlphaFoldDB" id="A0A1S2LG38"/>
<protein>
    <submittedName>
        <fullName evidence="1">Uncharacterized protein</fullName>
    </submittedName>
</protein>
<dbReference type="RefSeq" id="WP_071313622.1">
    <property type="nucleotide sequence ID" value="NZ_MLQQ01000027.1"/>
</dbReference>
<reference evidence="1 2" key="1">
    <citation type="submission" date="2016-10" db="EMBL/GenBank/DDBJ databases">
        <title>Draft genome sequences of four alkaliphilic bacteria belonging to the Anaerobacillus genus.</title>
        <authorList>
            <person name="Bassil N.M."/>
            <person name="Lloyd J.R."/>
        </authorList>
    </citation>
    <scope>NUCLEOTIDE SEQUENCE [LARGE SCALE GENOMIC DNA]</scope>
    <source>
        <strain evidence="1 2">DSM 15340</strain>
    </source>
</reference>
<sequence length="189" mass="21951">MSKVCFLTVQFLEEARYTADNLLIAKMMSDRGVPLDPGLMFYVRNSHDDSSLFFDAIDKLFVVKSKIVEGDSVDEVMTITVTNSHIDGWLDLNKKISQTSMYEAFRMSQLGLESNLLSSSDYFDGSFEGEFTSEGLQLKICGTSYYMLYHEFLEDIFSFIDMLNKQFTIWEELYYEHNERSQRNTYHAS</sequence>
<dbReference type="EMBL" id="MLQQ01000027">
    <property type="protein sequence ID" value="OIJ11482.1"/>
    <property type="molecule type" value="Genomic_DNA"/>
</dbReference>
<dbReference type="Proteomes" id="UP000180098">
    <property type="component" value="Unassembled WGS sequence"/>
</dbReference>
<organism evidence="1 2">
    <name type="scientific">Anaerobacillus arseniciselenatis</name>
    <dbReference type="NCBI Taxonomy" id="85682"/>
    <lineage>
        <taxon>Bacteria</taxon>
        <taxon>Bacillati</taxon>
        <taxon>Bacillota</taxon>
        <taxon>Bacilli</taxon>
        <taxon>Bacillales</taxon>
        <taxon>Bacillaceae</taxon>
        <taxon>Anaerobacillus</taxon>
    </lineage>
</organism>
<name>A0A1S2LG38_9BACI</name>
<comment type="caution">
    <text evidence="1">The sequence shown here is derived from an EMBL/GenBank/DDBJ whole genome shotgun (WGS) entry which is preliminary data.</text>
</comment>
<evidence type="ECO:0000313" key="1">
    <source>
        <dbReference type="EMBL" id="OIJ11482.1"/>
    </source>
</evidence>
<proteinExistence type="predicted"/>
<gene>
    <name evidence="1" type="ORF">BKP35_12120</name>
</gene>
<evidence type="ECO:0000313" key="2">
    <source>
        <dbReference type="Proteomes" id="UP000180098"/>
    </source>
</evidence>
<keyword evidence="2" id="KW-1185">Reference proteome</keyword>
<accession>A0A1S2LG38</accession>